<dbReference type="Proteomes" id="UP000218767">
    <property type="component" value="Unassembled WGS sequence"/>
</dbReference>
<comment type="caution">
    <text evidence="2">The sequence shown here is derived from an EMBL/GenBank/DDBJ whole genome shotgun (WGS) entry which is preliminary data.</text>
</comment>
<dbReference type="PANTHER" id="PTHR17985:SF8">
    <property type="entry name" value="TRANSPORT AND GOLGI ORGANIZATION PROTEIN 2 HOMOLOG"/>
    <property type="match status" value="1"/>
</dbReference>
<protein>
    <recommendedName>
        <fullName evidence="4">NRDE family protein</fullName>
    </recommendedName>
</protein>
<feature type="compositionally biased region" description="Basic and acidic residues" evidence="1">
    <location>
        <begin position="76"/>
        <end position="88"/>
    </location>
</feature>
<proteinExistence type="predicted"/>
<evidence type="ECO:0000313" key="2">
    <source>
        <dbReference type="EMBL" id="PCI77256.1"/>
    </source>
</evidence>
<organism evidence="2 3">
    <name type="scientific">SAR86 cluster bacterium</name>
    <dbReference type="NCBI Taxonomy" id="2030880"/>
    <lineage>
        <taxon>Bacteria</taxon>
        <taxon>Pseudomonadati</taxon>
        <taxon>Pseudomonadota</taxon>
        <taxon>Gammaproteobacteria</taxon>
        <taxon>SAR86 cluster</taxon>
    </lineage>
</organism>
<accession>A0A2A4X426</accession>
<name>A0A2A4X426_9GAMM</name>
<dbReference type="AlphaFoldDB" id="A0A2A4X426"/>
<dbReference type="PANTHER" id="PTHR17985">
    <property type="entry name" value="SER/THR-RICH PROTEIN T10 IN DGCR REGION"/>
    <property type="match status" value="1"/>
</dbReference>
<dbReference type="InterPro" id="IPR008551">
    <property type="entry name" value="TANGO2"/>
</dbReference>
<gene>
    <name evidence="2" type="ORF">COB20_08585</name>
</gene>
<dbReference type="Pfam" id="PF05742">
    <property type="entry name" value="TANGO2"/>
    <property type="match status" value="1"/>
</dbReference>
<dbReference type="EMBL" id="NVUL01000047">
    <property type="protein sequence ID" value="PCI77256.1"/>
    <property type="molecule type" value="Genomic_DNA"/>
</dbReference>
<evidence type="ECO:0000313" key="3">
    <source>
        <dbReference type="Proteomes" id="UP000218767"/>
    </source>
</evidence>
<sequence>MCLIIFAYQTDPRFPLVVAANRDELFARPTAQAALWTDEESGQQILSGRDKQARGTWLGITQSGRFAAVTNIRDPSQTERRPRSRGDLTRQFLGGTNSPEQYCAMLAQNYEQFAGYNLLVGDNNSLFYVNNHEEKIWELEAGVYGLSNGLLDSSWPKVDRGKTRLQALMQQPGELTTDALLAMMGDRSQAEDADLPDTGIGIDIERKLSSAFILNPEREYGTLCSTALIVDPSGLTRFSEQNFDSLGNRTQGHAFQLPST</sequence>
<feature type="region of interest" description="Disordered" evidence="1">
    <location>
        <begin position="74"/>
        <end position="94"/>
    </location>
</feature>
<evidence type="ECO:0000256" key="1">
    <source>
        <dbReference type="SAM" id="MobiDB-lite"/>
    </source>
</evidence>
<evidence type="ECO:0008006" key="4">
    <source>
        <dbReference type="Google" id="ProtNLM"/>
    </source>
</evidence>
<dbReference type="Gene3D" id="3.60.60.10">
    <property type="entry name" value="Penicillin V Acylase, Chain A"/>
    <property type="match status" value="1"/>
</dbReference>
<reference evidence="3" key="1">
    <citation type="submission" date="2017-08" db="EMBL/GenBank/DDBJ databases">
        <title>A dynamic microbial community with high functional redundancy inhabits the cold, oxic subseafloor aquifer.</title>
        <authorList>
            <person name="Tully B.J."/>
            <person name="Wheat C.G."/>
            <person name="Glazer B.T."/>
            <person name="Huber J.A."/>
        </authorList>
    </citation>
    <scope>NUCLEOTIDE SEQUENCE [LARGE SCALE GENOMIC DNA]</scope>
</reference>